<reference evidence="1" key="2">
    <citation type="submission" date="2025-08" db="UniProtKB">
        <authorList>
            <consortium name="Ensembl"/>
        </authorList>
    </citation>
    <scope>IDENTIFICATION</scope>
</reference>
<accession>A0A671XIT0</accession>
<dbReference type="InterPro" id="IPR020462">
    <property type="entry name" value="IL-11B_fish"/>
</dbReference>
<dbReference type="GO" id="GO:0008083">
    <property type="term" value="F:growth factor activity"/>
    <property type="evidence" value="ECO:0007669"/>
    <property type="project" value="TreeGrafter"/>
</dbReference>
<reference evidence="1" key="1">
    <citation type="submission" date="2021-04" db="EMBL/GenBank/DDBJ databases">
        <authorList>
            <consortium name="Wellcome Sanger Institute Data Sharing"/>
        </authorList>
    </citation>
    <scope>NUCLEOTIDE SEQUENCE [LARGE SCALE GENOMIC DNA]</scope>
</reference>
<organism evidence="1 2">
    <name type="scientific">Sparus aurata</name>
    <name type="common">Gilthead sea bream</name>
    <dbReference type="NCBI Taxonomy" id="8175"/>
    <lineage>
        <taxon>Eukaryota</taxon>
        <taxon>Metazoa</taxon>
        <taxon>Chordata</taxon>
        <taxon>Craniata</taxon>
        <taxon>Vertebrata</taxon>
        <taxon>Euteleostomi</taxon>
        <taxon>Actinopterygii</taxon>
        <taxon>Neopterygii</taxon>
        <taxon>Teleostei</taxon>
        <taxon>Neoteleostei</taxon>
        <taxon>Acanthomorphata</taxon>
        <taxon>Eupercaria</taxon>
        <taxon>Spariformes</taxon>
        <taxon>Sparidae</taxon>
        <taxon>Sparus</taxon>
    </lineage>
</organism>
<dbReference type="GO" id="GO:0005737">
    <property type="term" value="C:cytoplasm"/>
    <property type="evidence" value="ECO:0007669"/>
    <property type="project" value="TreeGrafter"/>
</dbReference>
<dbReference type="PRINTS" id="PR01946">
    <property type="entry name" value="IL11BFISH"/>
</dbReference>
<dbReference type="GO" id="GO:0005125">
    <property type="term" value="F:cytokine activity"/>
    <property type="evidence" value="ECO:0007669"/>
    <property type="project" value="TreeGrafter"/>
</dbReference>
<dbReference type="PRINTS" id="PR01944">
    <property type="entry name" value="INTLKN11FISH"/>
</dbReference>
<dbReference type="GO" id="GO:0043410">
    <property type="term" value="P:positive regulation of MAPK cascade"/>
    <property type="evidence" value="ECO:0007669"/>
    <property type="project" value="TreeGrafter"/>
</dbReference>
<dbReference type="GO" id="GO:0008284">
    <property type="term" value="P:positive regulation of cell population proliferation"/>
    <property type="evidence" value="ECO:0007669"/>
    <property type="project" value="TreeGrafter"/>
</dbReference>
<evidence type="ECO:0000313" key="2">
    <source>
        <dbReference type="Proteomes" id="UP000472265"/>
    </source>
</evidence>
<dbReference type="Pfam" id="PF07400">
    <property type="entry name" value="IL11"/>
    <property type="match status" value="1"/>
</dbReference>
<dbReference type="InterPro" id="IPR022356">
    <property type="entry name" value="IL-11_fish"/>
</dbReference>
<dbReference type="GeneTree" id="ENSGT00390000007165"/>
<dbReference type="InterPro" id="IPR009079">
    <property type="entry name" value="4_helix_cytokine-like_core"/>
</dbReference>
<dbReference type="PANTHER" id="PTHR16922">
    <property type="entry name" value="INTERLEUKIN 11"/>
    <property type="match status" value="1"/>
</dbReference>
<dbReference type="Gene3D" id="1.20.1250.10">
    <property type="match status" value="1"/>
</dbReference>
<dbReference type="OMA" id="MIHQVES"/>
<sequence length="250" mass="28318">MATMMTQVMCHTQCYKRELLHFVHTHTNTHKYSTHTGLRERFVYFSGSRKMKLICDSTLCLLHLLLLAELFVHTSSRPTSSPAICGMFGSMIHQVDRLKNFSKKLHGLSDTELSDFVVAETSLDSLPHIQAHAENFSSLKVNESLSQLYVFTQSFRLHVDWLKTAQQNVSLSSKAAESVSTHLLQLSNLVTASLNQISEEVPQSPTPSLPVVSNAFDALQFSVEISERLQVFHDWSKRVLRILKGTCRRL</sequence>
<dbReference type="PANTHER" id="PTHR16922:SF0">
    <property type="entry name" value="INTERLEUKIN-11"/>
    <property type="match status" value="1"/>
</dbReference>
<gene>
    <name evidence="1" type="primary">il11b</name>
</gene>
<evidence type="ECO:0000313" key="1">
    <source>
        <dbReference type="Ensembl" id="ENSSAUP00010048760.1"/>
    </source>
</evidence>
<reference evidence="1" key="3">
    <citation type="submission" date="2025-09" db="UniProtKB">
        <authorList>
            <consortium name="Ensembl"/>
        </authorList>
    </citation>
    <scope>IDENTIFICATION</scope>
</reference>
<dbReference type="Proteomes" id="UP000472265">
    <property type="component" value="Chromosome 3"/>
</dbReference>
<keyword evidence="2" id="KW-1185">Reference proteome</keyword>
<proteinExistence type="predicted"/>
<dbReference type="InParanoid" id="A0A671XIT0"/>
<dbReference type="AlphaFoldDB" id="A0A671XIT0"/>
<protein>
    <submittedName>
        <fullName evidence="1">Uncharacterized LOC115579017</fullName>
    </submittedName>
</protein>
<name>A0A671XIT0_SPAAU</name>
<dbReference type="SUPFAM" id="SSF47266">
    <property type="entry name" value="4-helical cytokines"/>
    <property type="match status" value="1"/>
</dbReference>
<dbReference type="InterPro" id="IPR020438">
    <property type="entry name" value="IL-11"/>
</dbReference>
<dbReference type="Ensembl" id="ENSSAUT00010051280.1">
    <property type="protein sequence ID" value="ENSSAUP00010048760.1"/>
    <property type="gene ID" value="ENSSAUG00010020317.1"/>
</dbReference>